<sequence length="218" mass="25514">MGEANTIIALSDIGAIRFERVTMPRKEVISLRQNHKWTDDERDIIRRDYKHTRKSRQELAERLGVSEYGVAGQIAYMGIARSEDRHPWSPEEKEKLAELIPQYCPRRVALMMHRSINSVTVMARRIKASRRYRTGWFTKKEVCEILGHDHKWVQKRIDSGVLKASYHHEHRPTQKGMSAWHINEHDLVQYIRKYPEELVGCNVDIIAIVELLAGIINH</sequence>
<name>X1F206_9ZZZZ</name>
<accession>X1F206</accession>
<proteinExistence type="predicted"/>
<feature type="domain" description="Helix-turn-helix" evidence="1">
    <location>
        <begin position="136"/>
        <end position="193"/>
    </location>
</feature>
<protein>
    <recommendedName>
        <fullName evidence="1">Helix-turn-helix domain-containing protein</fullName>
    </recommendedName>
</protein>
<dbReference type="Pfam" id="PF12728">
    <property type="entry name" value="HTH_17"/>
    <property type="match status" value="1"/>
</dbReference>
<dbReference type="EMBL" id="BARU01000912">
    <property type="protein sequence ID" value="GAH26590.1"/>
    <property type="molecule type" value="Genomic_DNA"/>
</dbReference>
<dbReference type="AlphaFoldDB" id="X1F206"/>
<reference evidence="2" key="1">
    <citation type="journal article" date="2014" name="Front. Microbiol.">
        <title>High frequency of phylogenetically diverse reductive dehalogenase-homologous genes in deep subseafloor sedimentary metagenomes.</title>
        <authorList>
            <person name="Kawai M."/>
            <person name="Futagami T."/>
            <person name="Toyoda A."/>
            <person name="Takaki Y."/>
            <person name="Nishi S."/>
            <person name="Hori S."/>
            <person name="Arai W."/>
            <person name="Tsubouchi T."/>
            <person name="Morono Y."/>
            <person name="Uchiyama I."/>
            <person name="Ito T."/>
            <person name="Fujiyama A."/>
            <person name="Inagaki F."/>
            <person name="Takami H."/>
        </authorList>
    </citation>
    <scope>NUCLEOTIDE SEQUENCE</scope>
    <source>
        <strain evidence="2">Expedition CK06-06</strain>
    </source>
</reference>
<evidence type="ECO:0000313" key="2">
    <source>
        <dbReference type="EMBL" id="GAH26590.1"/>
    </source>
</evidence>
<dbReference type="InterPro" id="IPR041657">
    <property type="entry name" value="HTH_17"/>
</dbReference>
<evidence type="ECO:0000259" key="1">
    <source>
        <dbReference type="Pfam" id="PF12728"/>
    </source>
</evidence>
<comment type="caution">
    <text evidence="2">The sequence shown here is derived from an EMBL/GenBank/DDBJ whole genome shotgun (WGS) entry which is preliminary data.</text>
</comment>
<gene>
    <name evidence="2" type="ORF">S03H2_02653</name>
</gene>
<organism evidence="2">
    <name type="scientific">marine sediment metagenome</name>
    <dbReference type="NCBI Taxonomy" id="412755"/>
    <lineage>
        <taxon>unclassified sequences</taxon>
        <taxon>metagenomes</taxon>
        <taxon>ecological metagenomes</taxon>
    </lineage>
</organism>